<name>A0A6J4JS02_9PROT</name>
<evidence type="ECO:0000313" key="2">
    <source>
        <dbReference type="EMBL" id="CAA9285919.1"/>
    </source>
</evidence>
<protein>
    <submittedName>
        <fullName evidence="2">Uncharacterized protein</fullName>
    </submittedName>
</protein>
<dbReference type="AlphaFoldDB" id="A0A6J4JS02"/>
<reference evidence="2" key="1">
    <citation type="submission" date="2020-02" db="EMBL/GenBank/DDBJ databases">
        <authorList>
            <person name="Meier V. D."/>
        </authorList>
    </citation>
    <scope>NUCLEOTIDE SEQUENCE</scope>
    <source>
        <strain evidence="2">AVDCRST_MAG08</strain>
    </source>
</reference>
<feature type="compositionally biased region" description="Basic and acidic residues" evidence="1">
    <location>
        <begin position="95"/>
        <end position="106"/>
    </location>
</feature>
<sequence>ARRPCGRRRRRPAPLAALHGSGEPAAARPPRYHGDPCGAAGGVAARHTPHHRGNRGKLAAGGLPARGGRKRAPPDALRRGLSVLGAPRRGGQVEGSRRQARGDGRSPPRGAAGRRRPAAGNGGSARPPAQGHGDHAARPRLL</sequence>
<feature type="non-terminal residue" evidence="2">
    <location>
        <position position="1"/>
    </location>
</feature>
<evidence type="ECO:0000256" key="1">
    <source>
        <dbReference type="SAM" id="MobiDB-lite"/>
    </source>
</evidence>
<feature type="compositionally biased region" description="Basic residues" evidence="1">
    <location>
        <begin position="1"/>
        <end position="12"/>
    </location>
</feature>
<feature type="compositionally biased region" description="Basic and acidic residues" evidence="1">
    <location>
        <begin position="132"/>
        <end position="142"/>
    </location>
</feature>
<feature type="region of interest" description="Disordered" evidence="1">
    <location>
        <begin position="1"/>
        <end position="142"/>
    </location>
</feature>
<dbReference type="EMBL" id="CADCTG010000333">
    <property type="protein sequence ID" value="CAA9285919.1"/>
    <property type="molecule type" value="Genomic_DNA"/>
</dbReference>
<feature type="non-terminal residue" evidence="2">
    <location>
        <position position="142"/>
    </location>
</feature>
<proteinExistence type="predicted"/>
<gene>
    <name evidence="2" type="ORF">AVDCRST_MAG08-4204</name>
</gene>
<accession>A0A6J4JS02</accession>
<organism evidence="2">
    <name type="scientific">uncultured Acetobacteraceae bacterium</name>
    <dbReference type="NCBI Taxonomy" id="169975"/>
    <lineage>
        <taxon>Bacteria</taxon>
        <taxon>Pseudomonadati</taxon>
        <taxon>Pseudomonadota</taxon>
        <taxon>Alphaproteobacteria</taxon>
        <taxon>Acetobacterales</taxon>
        <taxon>Acetobacteraceae</taxon>
        <taxon>environmental samples</taxon>
    </lineage>
</organism>